<dbReference type="EMBL" id="FNZH01000001">
    <property type="protein sequence ID" value="SEI86206.1"/>
    <property type="molecule type" value="Genomic_DNA"/>
</dbReference>
<evidence type="ECO:0000313" key="15">
    <source>
        <dbReference type="EMBL" id="SEI86206.1"/>
    </source>
</evidence>
<dbReference type="GO" id="GO:0005524">
    <property type="term" value="F:ATP binding"/>
    <property type="evidence" value="ECO:0007669"/>
    <property type="project" value="UniProtKB-UniRule"/>
</dbReference>
<comment type="subunit">
    <text evidence="12">Component of the replication restart primosome.</text>
</comment>
<feature type="domain" description="Helicase ATP-binding" evidence="13">
    <location>
        <begin position="313"/>
        <end position="480"/>
    </location>
</feature>
<keyword evidence="9 12" id="KW-0238">DNA-binding</keyword>
<feature type="binding site" evidence="12">
    <location>
        <position position="552"/>
    </location>
    <ligand>
        <name>Zn(2+)</name>
        <dbReference type="ChEBI" id="CHEBI:29105"/>
        <label>2</label>
    </ligand>
</feature>
<dbReference type="SMART" id="SM00490">
    <property type="entry name" value="HELICc"/>
    <property type="match status" value="1"/>
</dbReference>
<dbReference type="InterPro" id="IPR041222">
    <property type="entry name" value="PriA_3primeBD"/>
</dbReference>
<dbReference type="GO" id="GO:0043138">
    <property type="term" value="F:3'-5' DNA helicase activity"/>
    <property type="evidence" value="ECO:0007669"/>
    <property type="project" value="UniProtKB-EC"/>
</dbReference>
<dbReference type="GO" id="GO:0016887">
    <property type="term" value="F:ATP hydrolysis activity"/>
    <property type="evidence" value="ECO:0007669"/>
    <property type="project" value="RHEA"/>
</dbReference>
<dbReference type="Gene3D" id="3.40.50.300">
    <property type="entry name" value="P-loop containing nucleotide triphosphate hydrolases"/>
    <property type="match status" value="2"/>
</dbReference>
<keyword evidence="8 12" id="KW-0067">ATP-binding</keyword>
<keyword evidence="3 12" id="KW-0479">Metal-binding</keyword>
<dbReference type="FunFam" id="3.40.50.300:FF:000489">
    <property type="entry name" value="Primosome assembly protein PriA"/>
    <property type="match status" value="1"/>
</dbReference>
<dbReference type="STRING" id="1416801.SAMN05192553_101581"/>
<dbReference type="PANTHER" id="PTHR30580:SF0">
    <property type="entry name" value="PRIMOSOMAL PROTEIN N"/>
    <property type="match status" value="1"/>
</dbReference>
<feature type="binding site" evidence="12">
    <location>
        <position position="586"/>
    </location>
    <ligand>
        <name>Zn(2+)</name>
        <dbReference type="ChEBI" id="CHEBI:29105"/>
        <label>1</label>
    </ligand>
</feature>
<comment type="cofactor">
    <cofactor evidence="12">
        <name>Zn(2+)</name>
        <dbReference type="ChEBI" id="CHEBI:29105"/>
    </cofactor>
    <text evidence="12">Binds 2 zinc ions per subunit.</text>
</comment>
<comment type="function">
    <text evidence="12">Initiates the restart of stalled replication forks, which reloads the replicative helicase on sites other than the origin of replication. Recognizes and binds to abandoned replication forks and remodels them to uncover a helicase loading site. Promotes assembly of the primosome at these replication forks.</text>
</comment>
<sequence length="838" mass="96011">MEDLFAHSYPGTSAKTLFADVILPVPIPKWFTYKVEREFQDRIGIGYRVMVRFGNTKILTGIVARVHQKAPEAYLAKPLLDVLDDFPVVNALQIKFWNWMASYYCCHIGEVMHAALPSGLKLSTESRVQVHPDFDPEAPGFPMDERELLVLETLAKHDEMKVEQFEQLLPGKISHKIIKSLLTKGAVLLYESVREKYSPKTEQRIRLAQQYLAEKGLLQELFAQLKGKQKQEEVLLKYLQVLPVFQKPEQNTGGIVKSVLIDHGCSPSSIDTLVKKGILEAFKVTISRFDELETGQDQVELSPLQQQTLEEIQRQFQEKQTLLLQGITGSGKTEIYIQLIKEVLESGSQVLLLLPEIALTTHLVFRLKKVFGSKMGVFHSKYSDNERVEVWQGVLSGRFNFIIGVRSSLFLPFDSLGLVIVDEEHEPSYKQFDPAPRFQARDAAIMLAWMHQAKTLLGSATPAFESFYNAQTGKYGYVSLEKRYGNAELPYFHLADILADKKKNLLKLDFTRILREKIQEALNKQEQVLIFQNRRGYAPYLSCEECGWIPECEHCDVSLTYHQYQEELRCHYCGFKEKLPKACPACGSHKITTVGVGTERIEENLSLLFPEARIARMDLDTTRSKYGYQRILEDFGAGNVDILVGTQMITKGLDFDKVSLVGVVDADRILYFPDFRSGERAFQQITQVAGRAGRREKTGDVVIQTRRPDQLIFRQIMAGDYRGFYQQELRERKQFFYPPFVKNIKITTKHKDVKTAEQAALHLKNLLASIEAKKILLGPEKSLIGKIKNLYLFELWIKLEKSVSVQEQFKVQLMEAIRTLQGDRKFRPVRFLIDVDPF</sequence>
<dbReference type="Pfam" id="PF00271">
    <property type="entry name" value="Helicase_C"/>
    <property type="match status" value="1"/>
</dbReference>
<dbReference type="GO" id="GO:0008270">
    <property type="term" value="F:zinc ion binding"/>
    <property type="evidence" value="ECO:0007669"/>
    <property type="project" value="UniProtKB-UniRule"/>
</dbReference>
<dbReference type="InterPro" id="IPR040498">
    <property type="entry name" value="PriA_CRR"/>
</dbReference>
<reference evidence="16" key="1">
    <citation type="submission" date="2016-10" db="EMBL/GenBank/DDBJ databases">
        <authorList>
            <person name="Varghese N."/>
            <person name="Submissions S."/>
        </authorList>
    </citation>
    <scope>NUCLEOTIDE SEQUENCE [LARGE SCALE GENOMIC DNA]</scope>
    <source>
        <strain evidence="16">IBRC-M 10761</strain>
    </source>
</reference>
<feature type="binding site" evidence="12">
    <location>
        <position position="573"/>
    </location>
    <ligand>
        <name>Zn(2+)</name>
        <dbReference type="ChEBI" id="CHEBI:29105"/>
        <label>2</label>
    </ligand>
</feature>
<dbReference type="FunFam" id="3.40.1440.60:FF:000001">
    <property type="entry name" value="Primosomal protein N"/>
    <property type="match status" value="1"/>
</dbReference>
<dbReference type="InterPro" id="IPR011545">
    <property type="entry name" value="DEAD/DEAH_box_helicase_dom"/>
</dbReference>
<dbReference type="Proteomes" id="UP000199403">
    <property type="component" value="Unassembled WGS sequence"/>
</dbReference>
<dbReference type="InterPro" id="IPR005259">
    <property type="entry name" value="PriA"/>
</dbReference>
<organism evidence="15 16">
    <name type="scientific">Cyclobacterium xiamenense</name>
    <dbReference type="NCBI Taxonomy" id="1297121"/>
    <lineage>
        <taxon>Bacteria</taxon>
        <taxon>Pseudomonadati</taxon>
        <taxon>Bacteroidota</taxon>
        <taxon>Cytophagia</taxon>
        <taxon>Cytophagales</taxon>
        <taxon>Cyclobacteriaceae</taxon>
        <taxon>Cyclobacterium</taxon>
    </lineage>
</organism>
<feature type="binding site" evidence="12">
    <location>
        <position position="546"/>
    </location>
    <ligand>
        <name>Zn(2+)</name>
        <dbReference type="ChEBI" id="CHEBI:29105"/>
        <label>1</label>
    </ligand>
</feature>
<dbReference type="InterPro" id="IPR027417">
    <property type="entry name" value="P-loop_NTPase"/>
</dbReference>
<evidence type="ECO:0000256" key="10">
    <source>
        <dbReference type="ARBA" id="ARBA00023235"/>
    </source>
</evidence>
<dbReference type="SUPFAM" id="SSF52540">
    <property type="entry name" value="P-loop containing nucleoside triphosphate hydrolases"/>
    <property type="match status" value="1"/>
</dbReference>
<feature type="binding site" evidence="12">
    <location>
        <position position="543"/>
    </location>
    <ligand>
        <name>Zn(2+)</name>
        <dbReference type="ChEBI" id="CHEBI:29105"/>
        <label>1</label>
    </ligand>
</feature>
<dbReference type="CDD" id="cd18804">
    <property type="entry name" value="SF2_C_priA"/>
    <property type="match status" value="1"/>
</dbReference>
<keyword evidence="2 12" id="KW-0235">DNA replication</keyword>
<dbReference type="GO" id="GO:0003677">
    <property type="term" value="F:DNA binding"/>
    <property type="evidence" value="ECO:0007669"/>
    <property type="project" value="UniProtKB-UniRule"/>
</dbReference>
<dbReference type="NCBIfam" id="TIGR00595">
    <property type="entry name" value="priA"/>
    <property type="match status" value="1"/>
</dbReference>
<keyword evidence="5 12" id="KW-0378">Hydrolase</keyword>
<keyword evidence="10 12" id="KW-0413">Isomerase</keyword>
<feature type="binding site" evidence="12">
    <location>
        <position position="570"/>
    </location>
    <ligand>
        <name>Zn(2+)</name>
        <dbReference type="ChEBI" id="CHEBI:29105"/>
        <label>2</label>
    </ligand>
</feature>
<dbReference type="HAMAP" id="MF_00983">
    <property type="entry name" value="PriA"/>
    <property type="match status" value="1"/>
</dbReference>
<dbReference type="PANTHER" id="PTHR30580">
    <property type="entry name" value="PRIMOSOMAL PROTEIN N"/>
    <property type="match status" value="1"/>
</dbReference>
<evidence type="ECO:0000256" key="1">
    <source>
        <dbReference type="ARBA" id="ARBA00022515"/>
    </source>
</evidence>
<keyword evidence="1 12" id="KW-0639">Primosome</keyword>
<comment type="catalytic activity">
    <reaction evidence="12">
        <text>Couples ATP hydrolysis with the unwinding of duplex DNA by translocating in the 3'-5' direction.</text>
        <dbReference type="EC" id="5.6.2.4"/>
    </reaction>
</comment>
<dbReference type="AlphaFoldDB" id="A0A1H6U3Z0"/>
<dbReference type="Gene3D" id="3.40.1440.60">
    <property type="entry name" value="PriA, 3(prime) DNA-binding domain"/>
    <property type="match status" value="1"/>
</dbReference>
<dbReference type="PROSITE" id="PS51192">
    <property type="entry name" value="HELICASE_ATP_BIND_1"/>
    <property type="match status" value="1"/>
</dbReference>
<dbReference type="SMART" id="SM00487">
    <property type="entry name" value="DEXDc"/>
    <property type="match status" value="1"/>
</dbReference>
<evidence type="ECO:0000256" key="2">
    <source>
        <dbReference type="ARBA" id="ARBA00022705"/>
    </source>
</evidence>
<dbReference type="GO" id="GO:1990077">
    <property type="term" value="C:primosome complex"/>
    <property type="evidence" value="ECO:0007669"/>
    <property type="project" value="UniProtKB-UniRule"/>
</dbReference>
<dbReference type="CDD" id="cd17929">
    <property type="entry name" value="DEXHc_priA"/>
    <property type="match status" value="1"/>
</dbReference>
<dbReference type="InterPro" id="IPR042115">
    <property type="entry name" value="PriA_3primeBD_sf"/>
</dbReference>
<evidence type="ECO:0000256" key="5">
    <source>
        <dbReference type="ARBA" id="ARBA00022801"/>
    </source>
</evidence>
<evidence type="ECO:0000256" key="3">
    <source>
        <dbReference type="ARBA" id="ARBA00022723"/>
    </source>
</evidence>
<dbReference type="InterPro" id="IPR041236">
    <property type="entry name" value="PriA_C"/>
</dbReference>
<dbReference type="RefSeq" id="WP_092169199.1">
    <property type="nucleotide sequence ID" value="NZ_FNZH01000001.1"/>
</dbReference>
<comment type="catalytic activity">
    <reaction evidence="11 12">
        <text>ATP + H2O = ADP + phosphate + H(+)</text>
        <dbReference type="Rhea" id="RHEA:13065"/>
        <dbReference type="ChEBI" id="CHEBI:15377"/>
        <dbReference type="ChEBI" id="CHEBI:15378"/>
        <dbReference type="ChEBI" id="CHEBI:30616"/>
        <dbReference type="ChEBI" id="CHEBI:43474"/>
        <dbReference type="ChEBI" id="CHEBI:456216"/>
        <dbReference type="EC" id="5.6.2.4"/>
    </reaction>
</comment>
<keyword evidence="6 12" id="KW-0347">Helicase</keyword>
<evidence type="ECO:0000256" key="12">
    <source>
        <dbReference type="HAMAP-Rule" id="MF_00983"/>
    </source>
</evidence>
<name>A0A1H6U3Z0_9BACT</name>
<dbReference type="GO" id="GO:0006269">
    <property type="term" value="P:DNA replication, synthesis of primer"/>
    <property type="evidence" value="ECO:0007669"/>
    <property type="project" value="UniProtKB-KW"/>
</dbReference>
<dbReference type="InterPro" id="IPR014001">
    <property type="entry name" value="Helicase_ATP-bd"/>
</dbReference>
<proteinExistence type="inferred from homology"/>
<keyword evidence="7 12" id="KW-0862">Zinc</keyword>
<dbReference type="PROSITE" id="PS51194">
    <property type="entry name" value="HELICASE_CTER"/>
    <property type="match status" value="1"/>
</dbReference>
<dbReference type="Pfam" id="PF00270">
    <property type="entry name" value="DEAD"/>
    <property type="match status" value="1"/>
</dbReference>
<dbReference type="GO" id="GO:0006310">
    <property type="term" value="P:DNA recombination"/>
    <property type="evidence" value="ECO:0007669"/>
    <property type="project" value="InterPro"/>
</dbReference>
<evidence type="ECO:0000256" key="7">
    <source>
        <dbReference type="ARBA" id="ARBA00022833"/>
    </source>
</evidence>
<evidence type="ECO:0000256" key="6">
    <source>
        <dbReference type="ARBA" id="ARBA00022806"/>
    </source>
</evidence>
<evidence type="ECO:0000259" key="14">
    <source>
        <dbReference type="PROSITE" id="PS51194"/>
    </source>
</evidence>
<evidence type="ECO:0000256" key="11">
    <source>
        <dbReference type="ARBA" id="ARBA00048988"/>
    </source>
</evidence>
<evidence type="ECO:0000259" key="13">
    <source>
        <dbReference type="PROSITE" id="PS51192"/>
    </source>
</evidence>
<feature type="binding site" evidence="12">
    <location>
        <position position="583"/>
    </location>
    <ligand>
        <name>Zn(2+)</name>
        <dbReference type="ChEBI" id="CHEBI:29105"/>
        <label>1</label>
    </ligand>
</feature>
<comment type="similarity">
    <text evidence="12">Belongs to the helicase family. PriA subfamily.</text>
</comment>
<evidence type="ECO:0000256" key="4">
    <source>
        <dbReference type="ARBA" id="ARBA00022741"/>
    </source>
</evidence>
<dbReference type="GO" id="GO:0006302">
    <property type="term" value="P:double-strand break repair"/>
    <property type="evidence" value="ECO:0007669"/>
    <property type="project" value="InterPro"/>
</dbReference>
<gene>
    <name evidence="12" type="primary">priA</name>
    <name evidence="15" type="ORF">SAMN05192553_101581</name>
</gene>
<evidence type="ECO:0000256" key="8">
    <source>
        <dbReference type="ARBA" id="ARBA00022840"/>
    </source>
</evidence>
<dbReference type="GO" id="GO:0006270">
    <property type="term" value="P:DNA replication initiation"/>
    <property type="evidence" value="ECO:0007669"/>
    <property type="project" value="TreeGrafter"/>
</dbReference>
<dbReference type="InterPro" id="IPR001650">
    <property type="entry name" value="Helicase_C-like"/>
</dbReference>
<protein>
    <recommendedName>
        <fullName evidence="12">Replication restart protein PriA</fullName>
    </recommendedName>
    <alternativeName>
        <fullName evidence="12">ATP-dependent DNA helicase PriA</fullName>
        <ecNumber evidence="12">5.6.2.4</ecNumber>
    </alternativeName>
    <alternativeName>
        <fullName evidence="12">DNA 3'-5' helicase PriA</fullName>
    </alternativeName>
</protein>
<feature type="domain" description="Helicase C-terminal" evidence="14">
    <location>
        <begin position="578"/>
        <end position="732"/>
    </location>
</feature>
<accession>A0A1H6U3Z0</accession>
<keyword evidence="16" id="KW-1185">Reference proteome</keyword>
<evidence type="ECO:0000256" key="9">
    <source>
        <dbReference type="ARBA" id="ARBA00023125"/>
    </source>
</evidence>
<keyword evidence="4 12" id="KW-0547">Nucleotide-binding</keyword>
<dbReference type="EC" id="5.6.2.4" evidence="12"/>
<dbReference type="OrthoDB" id="9759544at2"/>
<dbReference type="Pfam" id="PF17764">
    <property type="entry name" value="PriA_3primeBD"/>
    <property type="match status" value="1"/>
</dbReference>
<dbReference type="Pfam" id="PF18319">
    <property type="entry name" value="Zn_ribbon_PriA"/>
    <property type="match status" value="1"/>
</dbReference>
<dbReference type="Pfam" id="PF18074">
    <property type="entry name" value="PriA_C"/>
    <property type="match status" value="1"/>
</dbReference>
<evidence type="ECO:0000313" key="16">
    <source>
        <dbReference type="Proteomes" id="UP000199403"/>
    </source>
</evidence>
<feature type="binding site" evidence="12">
    <location>
        <position position="555"/>
    </location>
    <ligand>
        <name>Zn(2+)</name>
        <dbReference type="ChEBI" id="CHEBI:29105"/>
        <label>2</label>
    </ligand>
</feature>